<dbReference type="InterPro" id="IPR000719">
    <property type="entry name" value="Prot_kinase_dom"/>
</dbReference>
<dbReference type="SUPFAM" id="SSF48452">
    <property type="entry name" value="TPR-like"/>
    <property type="match status" value="3"/>
</dbReference>
<dbReference type="InterPro" id="IPR019734">
    <property type="entry name" value="TPR_rpt"/>
</dbReference>
<name>A0A4V2S2Q7_9GAMM</name>
<dbReference type="CDD" id="cd14014">
    <property type="entry name" value="STKc_PknB_like"/>
    <property type="match status" value="1"/>
</dbReference>
<feature type="domain" description="Protein kinase" evidence="7">
    <location>
        <begin position="82"/>
        <end position="372"/>
    </location>
</feature>
<dbReference type="PANTHER" id="PTHR43289">
    <property type="entry name" value="MITOGEN-ACTIVATED PROTEIN KINASE KINASE KINASE 20-RELATED"/>
    <property type="match status" value="1"/>
</dbReference>
<dbReference type="SUPFAM" id="SSF56112">
    <property type="entry name" value="Protein kinase-like (PK-like)"/>
    <property type="match status" value="1"/>
</dbReference>
<keyword evidence="6" id="KW-1133">Transmembrane helix</keyword>
<keyword evidence="4 5" id="KW-0067">ATP-binding</keyword>
<evidence type="ECO:0000256" key="3">
    <source>
        <dbReference type="ARBA" id="ARBA00022777"/>
    </source>
</evidence>
<dbReference type="RefSeq" id="WP_131996455.1">
    <property type="nucleotide sequence ID" value="NZ_SLWQ01000003.1"/>
</dbReference>
<gene>
    <name evidence="8" type="ORF">EV148_103320</name>
</gene>
<reference evidence="8 9" key="1">
    <citation type="journal article" date="2015" name="Stand. Genomic Sci.">
        <title>Genomic Encyclopedia of Bacterial and Archaeal Type Strains, Phase III: the genomes of soil and plant-associated and newly described type strains.</title>
        <authorList>
            <person name="Whitman W.B."/>
            <person name="Woyke T."/>
            <person name="Klenk H.P."/>
            <person name="Zhou Y."/>
            <person name="Lilburn T.G."/>
            <person name="Beck B.J."/>
            <person name="De Vos P."/>
            <person name="Vandamme P."/>
            <person name="Eisen J.A."/>
            <person name="Garrity G."/>
            <person name="Hugenholtz P."/>
            <person name="Kyrpides N.C."/>
        </authorList>
    </citation>
    <scope>NUCLEOTIDE SEQUENCE [LARGE SCALE GENOMIC DNA]</scope>
    <source>
        <strain evidence="8 9">A3</strain>
    </source>
</reference>
<evidence type="ECO:0000256" key="6">
    <source>
        <dbReference type="SAM" id="Phobius"/>
    </source>
</evidence>
<keyword evidence="6" id="KW-0472">Membrane</keyword>
<dbReference type="SMART" id="SM00028">
    <property type="entry name" value="TPR"/>
    <property type="match status" value="5"/>
</dbReference>
<dbReference type="Gene3D" id="1.25.40.10">
    <property type="entry name" value="Tetratricopeptide repeat domain"/>
    <property type="match status" value="2"/>
</dbReference>
<feature type="transmembrane region" description="Helical" evidence="6">
    <location>
        <begin position="397"/>
        <end position="418"/>
    </location>
</feature>
<dbReference type="GO" id="GO:0004674">
    <property type="term" value="F:protein serine/threonine kinase activity"/>
    <property type="evidence" value="ECO:0007669"/>
    <property type="project" value="TreeGrafter"/>
</dbReference>
<dbReference type="Proteomes" id="UP000294862">
    <property type="component" value="Unassembled WGS sequence"/>
</dbReference>
<dbReference type="InterPro" id="IPR017441">
    <property type="entry name" value="Protein_kinase_ATP_BS"/>
</dbReference>
<dbReference type="InterPro" id="IPR011009">
    <property type="entry name" value="Kinase-like_dom_sf"/>
</dbReference>
<dbReference type="InterPro" id="IPR011990">
    <property type="entry name" value="TPR-like_helical_dom_sf"/>
</dbReference>
<dbReference type="InterPro" id="IPR008271">
    <property type="entry name" value="Ser/Thr_kinase_AS"/>
</dbReference>
<accession>A0A4V2S2Q7</accession>
<feature type="binding site" evidence="5">
    <location>
        <position position="113"/>
    </location>
    <ligand>
        <name>ATP</name>
        <dbReference type="ChEBI" id="CHEBI:30616"/>
    </ligand>
</feature>
<keyword evidence="3 8" id="KW-0418">Kinase</keyword>
<dbReference type="SMART" id="SM00220">
    <property type="entry name" value="S_TKc"/>
    <property type="match status" value="1"/>
</dbReference>
<dbReference type="OrthoDB" id="9801841at2"/>
<evidence type="ECO:0000256" key="2">
    <source>
        <dbReference type="ARBA" id="ARBA00022741"/>
    </source>
</evidence>
<evidence type="ECO:0000259" key="7">
    <source>
        <dbReference type="PROSITE" id="PS50011"/>
    </source>
</evidence>
<dbReference type="Pfam" id="PF00069">
    <property type="entry name" value="Pkinase"/>
    <property type="match status" value="1"/>
</dbReference>
<evidence type="ECO:0000313" key="9">
    <source>
        <dbReference type="Proteomes" id="UP000294862"/>
    </source>
</evidence>
<keyword evidence="1" id="KW-0808">Transferase</keyword>
<evidence type="ECO:0000313" key="8">
    <source>
        <dbReference type="EMBL" id="TCO41400.1"/>
    </source>
</evidence>
<dbReference type="PROSITE" id="PS00107">
    <property type="entry name" value="PROTEIN_KINASE_ATP"/>
    <property type="match status" value="1"/>
</dbReference>
<evidence type="ECO:0000256" key="5">
    <source>
        <dbReference type="PROSITE-ProRule" id="PRU10141"/>
    </source>
</evidence>
<keyword evidence="9" id="KW-1185">Reference proteome</keyword>
<dbReference type="EMBL" id="SLWQ01000003">
    <property type="protein sequence ID" value="TCO41400.1"/>
    <property type="molecule type" value="Genomic_DNA"/>
</dbReference>
<dbReference type="Gene3D" id="1.10.510.10">
    <property type="entry name" value="Transferase(Phosphotransferase) domain 1"/>
    <property type="match status" value="1"/>
</dbReference>
<keyword evidence="6" id="KW-0812">Transmembrane</keyword>
<organism evidence="8 9">
    <name type="scientific">Dokdonella fugitiva</name>
    <dbReference type="NCBI Taxonomy" id="328517"/>
    <lineage>
        <taxon>Bacteria</taxon>
        <taxon>Pseudomonadati</taxon>
        <taxon>Pseudomonadota</taxon>
        <taxon>Gammaproteobacteria</taxon>
        <taxon>Lysobacterales</taxon>
        <taxon>Rhodanobacteraceae</taxon>
        <taxon>Dokdonella</taxon>
    </lineage>
</organism>
<evidence type="ECO:0000256" key="4">
    <source>
        <dbReference type="ARBA" id="ARBA00022840"/>
    </source>
</evidence>
<dbReference type="GO" id="GO:0005524">
    <property type="term" value="F:ATP binding"/>
    <property type="evidence" value="ECO:0007669"/>
    <property type="project" value="UniProtKB-UniRule"/>
</dbReference>
<comment type="caution">
    <text evidence="8">The sequence shown here is derived from an EMBL/GenBank/DDBJ whole genome shotgun (WGS) entry which is preliminary data.</text>
</comment>
<protein>
    <submittedName>
        <fullName evidence="8">Serine/threonine-protein kinase</fullName>
    </submittedName>
</protein>
<proteinExistence type="predicted"/>
<dbReference type="PROSITE" id="PS00108">
    <property type="entry name" value="PROTEIN_KINASE_ST"/>
    <property type="match status" value="1"/>
</dbReference>
<dbReference type="PROSITE" id="PS50011">
    <property type="entry name" value="PROTEIN_KINASE_DOM"/>
    <property type="match status" value="1"/>
</dbReference>
<dbReference type="PANTHER" id="PTHR43289:SF34">
    <property type="entry name" value="SERINE_THREONINE-PROTEIN KINASE YBDM-RELATED"/>
    <property type="match status" value="1"/>
</dbReference>
<dbReference type="AlphaFoldDB" id="A0A4V2S2Q7"/>
<sequence length="905" mass="96788">MKDTPDARERLAVTLLRAALDLDTDAQRAAFLAERCGADAALHERVERLIARALAAEAEAAPAPARAADDGDALTGTRLGPFRVVERIGRGGMGVVYRGQREEADFEQEVALKLVRRGFDFDDVRARFLRERRILARLDHPNLARFIDGGIAPDGRPWFALEFVRGETITRWCDAERLDLHARVRLFLDVCAAVQYAHAQLVVHRDLKPANVLVDAGGRVRLLDFGIARLLDDDDAAAPTTLAGGRLLTPEYAAPEQFRGEAAGVATDVYALGVVLHELVAGTLPYAFERGDLVAAERAVRERPAQSPTQSIARDGADAANARLAARHTNARAWRRQVRGDLTRILDKALAKEPARRYASVQALADDLSRWLRGEAVRVSGDRFGYRARKFVARNRVAVALGTLAVASLLAGSAVSLWQARRAGVAAAAARVEATRALAARDFLASLLGNASPESGGSPRTTVGEVLERARARIRDELGADPELRLEMSTLIGRTYNDLGEFEQGMALLRESARQADADATLSIEARAAAHVEYARALMSRSETAEAEAEASAAIALFEHAPPSATLVVACNVLATAYYLQSRFPDALDAQRRAVAIAGRVHGSGSEAEAAARMELSYFLAASAAPADAVAVAADALRALERLHPGGDAPVVTRALWALGNALAAADRDAEAVAPLRRARDLVARIYGREGTKYMRSLQLLGSAELYGGELVAARDTLREAVALARANAPDHPLLPLMLCDLASALLRNGEFAAVLPLATEAFERGRLAGRTDVQDKARVMHVQALAGLGRAAEAKAEASALAPEYRARDAAQLAPLLTALAAAQRALGEFADARDSLDEAALPGDKLGQRARAGLRLERARLAVATGEHSAARTHAAAAKALLAALNAQRTPEFAEVERLLQAD</sequence>
<evidence type="ECO:0000256" key="1">
    <source>
        <dbReference type="ARBA" id="ARBA00022679"/>
    </source>
</evidence>
<keyword evidence="2 5" id="KW-0547">Nucleotide-binding</keyword>
<dbReference type="Gene3D" id="3.30.200.20">
    <property type="entry name" value="Phosphorylase Kinase, domain 1"/>
    <property type="match status" value="1"/>
</dbReference>